<dbReference type="AlphaFoldDB" id="A0A1G5M5X8"/>
<feature type="region of interest" description="Disordered" evidence="7">
    <location>
        <begin position="438"/>
        <end position="486"/>
    </location>
</feature>
<dbReference type="EMBL" id="FMVW01000001">
    <property type="protein sequence ID" value="SCZ19850.1"/>
    <property type="molecule type" value="Genomic_DNA"/>
</dbReference>
<keyword evidence="3 6" id="KW-0479">Metal-binding</keyword>
<organism evidence="10 11">
    <name type="scientific">Afifella marina DSM 2698</name>
    <dbReference type="NCBI Taxonomy" id="1120955"/>
    <lineage>
        <taxon>Bacteria</taxon>
        <taxon>Pseudomonadati</taxon>
        <taxon>Pseudomonadota</taxon>
        <taxon>Alphaproteobacteria</taxon>
        <taxon>Hyphomicrobiales</taxon>
        <taxon>Afifellaceae</taxon>
        <taxon>Afifella</taxon>
    </lineage>
</organism>
<keyword evidence="4" id="KW-0249">Electron transport</keyword>
<keyword evidence="1" id="KW-0813">Transport</keyword>
<evidence type="ECO:0000256" key="6">
    <source>
        <dbReference type="PROSITE-ProRule" id="PRU00433"/>
    </source>
</evidence>
<evidence type="ECO:0000256" key="2">
    <source>
        <dbReference type="ARBA" id="ARBA00022617"/>
    </source>
</evidence>
<dbReference type="GO" id="GO:0020037">
    <property type="term" value="F:heme binding"/>
    <property type="evidence" value="ECO:0007669"/>
    <property type="project" value="InterPro"/>
</dbReference>
<keyword evidence="2 6" id="KW-0349">Heme</keyword>
<dbReference type="GO" id="GO:0046872">
    <property type="term" value="F:metal ion binding"/>
    <property type="evidence" value="ECO:0007669"/>
    <property type="project" value="UniProtKB-KW"/>
</dbReference>
<sequence>MRAGSAGPAIMNFIHIRVFSTPIHDHKRIRGQLMRRFFPHGILGWFGPIVSTGIALVVVAGIVVVTGMYNIAASIPHPSGWAQLLHFSFERSVAQHASELSRPDDFEAEWRVVQGAGHYGHACAGCHGAPGLGQNVMALQERPQPQYLPEVVGEFSDKELAWIVLHGAKYTGMPSWTDTDREDEAWSVAAFLRRLPEMDYKTYRKLAYGTEGEITDLSLPAKFTQFEPTEESSKTKTPDPHTHRTSVPATGFTEFAMNDTLMSMCGRCHGADGLGRGIGAFPNLTLQDPEYLRRTLEAFAHGDRHSGFMRTVATQLSDNQIMALSAYYSMLPETRSPGAEALDATLIDEGRSIAENGVPKRNVPACLSCHEQTKFTSRLFPHLNGQYANYIESQLKLFAKGARGYAGDYGPMDELAHQLEPEEMKAVAAFFNAQEPTRLTNAPASSQNAAREQSGINRAADGSQTPTADTGEAYQEEAPAAATRAE</sequence>
<feature type="compositionally biased region" description="Basic and acidic residues" evidence="7">
    <location>
        <begin position="231"/>
        <end position="242"/>
    </location>
</feature>
<name>A0A1G5M5X8_AFIMA</name>
<feature type="domain" description="Cytochrome c" evidence="9">
    <location>
        <begin position="246"/>
        <end position="332"/>
    </location>
</feature>
<evidence type="ECO:0000256" key="7">
    <source>
        <dbReference type="SAM" id="MobiDB-lite"/>
    </source>
</evidence>
<evidence type="ECO:0000256" key="3">
    <source>
        <dbReference type="ARBA" id="ARBA00022723"/>
    </source>
</evidence>
<dbReference type="Gene3D" id="1.10.760.10">
    <property type="entry name" value="Cytochrome c-like domain"/>
    <property type="match status" value="3"/>
</dbReference>
<feature type="domain" description="Cytochrome c" evidence="9">
    <location>
        <begin position="110"/>
        <end position="196"/>
    </location>
</feature>
<keyword evidence="11" id="KW-1185">Reference proteome</keyword>
<reference evidence="10 11" key="1">
    <citation type="submission" date="2016-10" db="EMBL/GenBank/DDBJ databases">
        <authorList>
            <person name="de Groot N.N."/>
        </authorList>
    </citation>
    <scope>NUCLEOTIDE SEQUENCE [LARGE SCALE GENOMIC DNA]</scope>
    <source>
        <strain evidence="10 11">DSM 2698</strain>
    </source>
</reference>
<evidence type="ECO:0000256" key="8">
    <source>
        <dbReference type="SAM" id="Phobius"/>
    </source>
</evidence>
<dbReference type="InterPro" id="IPR009056">
    <property type="entry name" value="Cyt_c-like_dom"/>
</dbReference>
<accession>A0A1G5M5X8</accession>
<feature type="domain" description="Cytochrome c" evidence="9">
    <location>
        <begin position="345"/>
        <end position="435"/>
    </location>
</feature>
<dbReference type="STRING" id="1120955.SAMN03080610_00064"/>
<evidence type="ECO:0000256" key="1">
    <source>
        <dbReference type="ARBA" id="ARBA00022448"/>
    </source>
</evidence>
<evidence type="ECO:0000259" key="9">
    <source>
        <dbReference type="PROSITE" id="PS51007"/>
    </source>
</evidence>
<keyword evidence="8" id="KW-1133">Transmembrane helix</keyword>
<dbReference type="Pfam" id="PF13442">
    <property type="entry name" value="Cytochrome_CBB3"/>
    <property type="match status" value="1"/>
</dbReference>
<proteinExistence type="predicted"/>
<dbReference type="SUPFAM" id="SSF46626">
    <property type="entry name" value="Cytochrome c"/>
    <property type="match status" value="3"/>
</dbReference>
<dbReference type="InterPro" id="IPR036909">
    <property type="entry name" value="Cyt_c-like_dom_sf"/>
</dbReference>
<feature type="region of interest" description="Disordered" evidence="7">
    <location>
        <begin position="227"/>
        <end position="247"/>
    </location>
</feature>
<feature type="compositionally biased region" description="Polar residues" evidence="7">
    <location>
        <begin position="438"/>
        <end position="468"/>
    </location>
</feature>
<protein>
    <submittedName>
        <fullName evidence="10">Cytochrome c553</fullName>
    </submittedName>
</protein>
<evidence type="ECO:0000313" key="11">
    <source>
        <dbReference type="Proteomes" id="UP000199347"/>
    </source>
</evidence>
<dbReference type="PANTHER" id="PTHR33751:SF9">
    <property type="entry name" value="CYTOCHROME C4"/>
    <property type="match status" value="1"/>
</dbReference>
<keyword evidence="5 6" id="KW-0408">Iron</keyword>
<feature type="transmembrane region" description="Helical" evidence="8">
    <location>
        <begin position="42"/>
        <end position="69"/>
    </location>
</feature>
<evidence type="ECO:0000256" key="5">
    <source>
        <dbReference type="ARBA" id="ARBA00023004"/>
    </source>
</evidence>
<evidence type="ECO:0000313" key="10">
    <source>
        <dbReference type="EMBL" id="SCZ19850.1"/>
    </source>
</evidence>
<keyword evidence="8" id="KW-0472">Membrane</keyword>
<evidence type="ECO:0000256" key="4">
    <source>
        <dbReference type="ARBA" id="ARBA00022982"/>
    </source>
</evidence>
<dbReference type="PROSITE" id="PS51007">
    <property type="entry name" value="CYTC"/>
    <property type="match status" value="3"/>
</dbReference>
<dbReference type="GO" id="GO:0009055">
    <property type="term" value="F:electron transfer activity"/>
    <property type="evidence" value="ECO:0007669"/>
    <property type="project" value="InterPro"/>
</dbReference>
<dbReference type="Proteomes" id="UP000199347">
    <property type="component" value="Unassembled WGS sequence"/>
</dbReference>
<dbReference type="InterPro" id="IPR050597">
    <property type="entry name" value="Cytochrome_c_Oxidase_Subunit"/>
</dbReference>
<keyword evidence="8" id="KW-0812">Transmembrane</keyword>
<dbReference type="PANTHER" id="PTHR33751">
    <property type="entry name" value="CBB3-TYPE CYTOCHROME C OXIDASE SUBUNIT FIXP"/>
    <property type="match status" value="1"/>
</dbReference>
<gene>
    <name evidence="10" type="ORF">SAMN03080610_00064</name>
</gene>
<dbReference type="OrthoDB" id="8218088at2"/>